<dbReference type="PROSITE" id="PS00028">
    <property type="entry name" value="ZINC_FINGER_C2H2_1"/>
    <property type="match status" value="1"/>
</dbReference>
<evidence type="ECO:0000256" key="1">
    <source>
        <dbReference type="ARBA" id="ARBA00022786"/>
    </source>
</evidence>
<dbReference type="Pfam" id="PF04781">
    <property type="entry name" value="DUF627"/>
    <property type="match status" value="1"/>
</dbReference>
<feature type="compositionally biased region" description="Basic residues" evidence="5">
    <location>
        <begin position="844"/>
        <end position="856"/>
    </location>
</feature>
<sequence length="1021" mass="116181">MEPKKKRNTPSHSKSSSTAKNTIASGGAPPYTSSNDNLPEEQINAEQLDNDAIKAECELAIAALGQRNLTEALKLINDACLHYENSALVHHTRASIYTRIAAQIEDYDAYQEHLKNALESAKKAISISPHSIKFSHTHASLLFRLSSNVEDYEEVVKECERALSLFNLPRVEKSSQEQLEFIKEELKSILDKAKIGLMVVTGTKNVGTADGGEEGSVFKEDPMLTNIKKANKTIEEKRKEIMALLQERPKTVPSQNIDDDAFGLTGPKLIGKLQVRKRNSTLKKIMLNAGKIGKVLEFWTSMSVEEKTGLLRPRINDCKMYCARLKGVLAAEDLLGGICYAEVAQTWKYWDCCVCGQVFMHMDSFIGHLKQRHLGPLLAKLQEFLPQQIDTRMVEMLEDGPWKPVDTAEAVRIIKNQSKDPDDKNWPFSDDSERADILQKIHSRLQVHLRHKWVALSHLMVVKHYAMNMLLSNNILSATQIWIHGLHRSHVCMCFLEASELNNILDVLQALDSQMGSIADEWGLNQECEARERIVFCGETLCLIFDESLLHGEITPSTCPKAVADDPSATTFVVSDDELGDAFIRWLFAGFTIEEKLASWRRLKDVKARRGMKICLILKKMFSEIENSCLRIQEHFIHEKALEDVHSICAEELKKREQGASYIPQTFESLLKKRQEELLERDDDNSRAEPYCEGKILEDEVPQAMNVNKVEFEKLMVSTCHFCEFECMETDECIMQDDVHQGDNRIRNVIEKQLRQSATENFKMNINLLWSFARMHHLYFQLAQVSVHDYQLIVVPLLKSFMRSQLEDLVQKYATAKTNAAREALLAELESVGSKNLTKGCNQAKHRDKKKKRNYRKAKDPKVSGGQRKDMLKGMGTEQAHFPDGDYPDSQMHVSESANEMIEQEEEHRFKLQLEAEERMLEENLERQRKIENEAKQKQLSGQNKSTNATAPDVTETLVIAPGMPNDFPGVPMNKFEVTKMSSLVSRERTEGRSCYDGEVKPAFAYSETLDGVLWSSYRQT</sequence>
<evidence type="ECO:0000313" key="7">
    <source>
        <dbReference type="EMBL" id="CAK9175375.1"/>
    </source>
</evidence>
<protein>
    <recommendedName>
        <fullName evidence="6">C2H2-type domain-containing protein</fullName>
    </recommendedName>
</protein>
<feature type="domain" description="C2H2-type" evidence="6">
    <location>
        <begin position="350"/>
        <end position="375"/>
    </location>
</feature>
<dbReference type="GO" id="GO:0008270">
    <property type="term" value="F:zinc ion binding"/>
    <property type="evidence" value="ECO:0007669"/>
    <property type="project" value="UniProtKB-KW"/>
</dbReference>
<keyword evidence="8" id="KW-1185">Reference proteome</keyword>
<evidence type="ECO:0000256" key="2">
    <source>
        <dbReference type="ARBA" id="ARBA00022801"/>
    </source>
</evidence>
<evidence type="ECO:0000256" key="5">
    <source>
        <dbReference type="SAM" id="MobiDB-lite"/>
    </source>
</evidence>
<evidence type="ECO:0000313" key="8">
    <source>
        <dbReference type="Proteomes" id="UP001642360"/>
    </source>
</evidence>
<keyword evidence="3" id="KW-0862">Zinc</keyword>
<name>A0ABC8U0T7_9AQUA</name>
<keyword evidence="3" id="KW-0479">Metal-binding</keyword>
<evidence type="ECO:0000256" key="4">
    <source>
        <dbReference type="SAM" id="Coils"/>
    </source>
</evidence>
<dbReference type="InterPro" id="IPR013087">
    <property type="entry name" value="Znf_C2H2_type"/>
</dbReference>
<dbReference type="Pfam" id="PF04780">
    <property type="entry name" value="DUF629"/>
    <property type="match status" value="1"/>
</dbReference>
<keyword evidence="4" id="KW-0175">Coiled coil</keyword>
<proteinExistence type="predicted"/>
<keyword evidence="2" id="KW-0378">Hydrolase</keyword>
<dbReference type="PANTHER" id="PTHR22975">
    <property type="entry name" value="UBIQUITIN SPECIFIC PROTEINASE"/>
    <property type="match status" value="1"/>
</dbReference>
<dbReference type="Gene3D" id="1.25.40.10">
    <property type="entry name" value="Tetratricopeptide repeat domain"/>
    <property type="match status" value="1"/>
</dbReference>
<dbReference type="GO" id="GO:0016787">
    <property type="term" value="F:hydrolase activity"/>
    <property type="evidence" value="ECO:0007669"/>
    <property type="project" value="UniProtKB-KW"/>
</dbReference>
<dbReference type="InterPro" id="IPR006866">
    <property type="entry name" value="DUF627_N"/>
</dbReference>
<dbReference type="InterPro" id="IPR011990">
    <property type="entry name" value="TPR-like_helical_dom_sf"/>
</dbReference>
<keyword evidence="3" id="KW-0863">Zinc-finger</keyword>
<feature type="compositionally biased region" description="Polar residues" evidence="5">
    <location>
        <begin position="10"/>
        <end position="24"/>
    </location>
</feature>
<dbReference type="InterPro" id="IPR052398">
    <property type="entry name" value="Ubiquitin_hydrolase_53/54"/>
</dbReference>
<dbReference type="Proteomes" id="UP001642360">
    <property type="component" value="Unassembled WGS sequence"/>
</dbReference>
<accession>A0ABC8U0T7</accession>
<feature type="region of interest" description="Disordered" evidence="5">
    <location>
        <begin position="1"/>
        <end position="38"/>
    </location>
</feature>
<dbReference type="EMBL" id="CAUOFW020006602">
    <property type="protein sequence ID" value="CAK9175375.1"/>
    <property type="molecule type" value="Genomic_DNA"/>
</dbReference>
<keyword evidence="1" id="KW-0833">Ubl conjugation pathway</keyword>
<dbReference type="PROSITE" id="PS50157">
    <property type="entry name" value="ZINC_FINGER_C2H2_2"/>
    <property type="match status" value="1"/>
</dbReference>
<gene>
    <name evidence="7" type="ORF">ILEXP_LOCUS45168</name>
</gene>
<organism evidence="7 8">
    <name type="scientific">Ilex paraguariensis</name>
    <name type="common">yerba mate</name>
    <dbReference type="NCBI Taxonomy" id="185542"/>
    <lineage>
        <taxon>Eukaryota</taxon>
        <taxon>Viridiplantae</taxon>
        <taxon>Streptophyta</taxon>
        <taxon>Embryophyta</taxon>
        <taxon>Tracheophyta</taxon>
        <taxon>Spermatophyta</taxon>
        <taxon>Magnoliopsida</taxon>
        <taxon>eudicotyledons</taxon>
        <taxon>Gunneridae</taxon>
        <taxon>Pentapetalae</taxon>
        <taxon>asterids</taxon>
        <taxon>campanulids</taxon>
        <taxon>Aquifoliales</taxon>
        <taxon>Aquifoliaceae</taxon>
        <taxon>Ilex</taxon>
    </lineage>
</organism>
<reference evidence="7 8" key="1">
    <citation type="submission" date="2024-02" db="EMBL/GenBank/DDBJ databases">
        <authorList>
            <person name="Vignale AGUSTIN F."/>
            <person name="Sosa J E."/>
            <person name="Modenutti C."/>
        </authorList>
    </citation>
    <scope>NUCLEOTIDE SEQUENCE [LARGE SCALE GENOMIC DNA]</scope>
</reference>
<feature type="coiled-coil region" evidence="4">
    <location>
        <begin position="142"/>
        <end position="192"/>
    </location>
</feature>
<dbReference type="SUPFAM" id="SSF48452">
    <property type="entry name" value="TPR-like"/>
    <property type="match status" value="1"/>
</dbReference>
<evidence type="ECO:0000259" key="6">
    <source>
        <dbReference type="PROSITE" id="PS50157"/>
    </source>
</evidence>
<feature type="compositionally biased region" description="Basic and acidic residues" evidence="5">
    <location>
        <begin position="857"/>
        <end position="872"/>
    </location>
</feature>
<comment type="caution">
    <text evidence="7">The sequence shown here is derived from an EMBL/GenBank/DDBJ whole genome shotgun (WGS) entry which is preliminary data.</text>
</comment>
<dbReference type="AlphaFoldDB" id="A0ABC8U0T7"/>
<dbReference type="InterPro" id="IPR006865">
    <property type="entry name" value="DUF629"/>
</dbReference>
<feature type="region of interest" description="Disordered" evidence="5">
    <location>
        <begin position="838"/>
        <end position="906"/>
    </location>
</feature>
<feature type="coiled-coil region" evidence="4">
    <location>
        <begin position="911"/>
        <end position="938"/>
    </location>
</feature>
<evidence type="ECO:0000256" key="3">
    <source>
        <dbReference type="PROSITE-ProRule" id="PRU00042"/>
    </source>
</evidence>
<dbReference type="PANTHER" id="PTHR22975:SF9">
    <property type="entry name" value="ECHINUS SPLICE FORM 3"/>
    <property type="match status" value="1"/>
</dbReference>